<keyword evidence="4" id="KW-1185">Reference proteome</keyword>
<dbReference type="OrthoDB" id="3941333at2759"/>
<sequence length="570" mass="63349">MKAAFDEWSQFFVLPKAAWEWAQTRPYTKVGQRATRPIVNAKALIRLEKAAWSFEGRSSSQGSLFQGEQVSSKTDRPIKSLATSSDIDDLDAILNPAAHSLTLVSTTQRVIAQLDLESLFSIDNGVAQVRYIESMLVIRQALTRVLMAIQTLKNSGMCQGSINAIVEYPTRQDTAEVFEFDQSDISALLVLLGTHSPDIGATLTAHRELEEDVPEAIAPLLARPSNSLDHLIPPGGTKRWTWSYLCFFTAFATLATASYAGAHVHDGGGELSVDPVAFDSLVQRDPEFVEKFYSFRRRRLSCLDSFLQGPVWVFGSHNHEDRALCLAIETEKFAALWGPLYALPDKGEFDRLMALNVENGFMYRTPDTDHLRKGEVAIHYTATGRIRKINDLHKQEKGRWATWNGRGLLPDGLVPFDVGAKLLIGTPTAAHTNSVIENNAQVKHAPKTPSTEFSVDSATQFDPVAFAQDHASQIVELGVLPRRYLPDVLSLSMSFGKWVNPGFSKTYKLDKGRTQKERLLDFVSKSTSRLSQILDVKIGLEVSLHTYNARRITLHDALGLAFPDSGLDRY</sequence>
<reference evidence="2 4" key="2">
    <citation type="submission" date="2023-09" db="EMBL/GenBank/DDBJ databases">
        <title>Complete-Gapless Cercospora beticola genome.</title>
        <authorList>
            <person name="Wyatt N.A."/>
            <person name="Spanner R.E."/>
            <person name="Bolton M.D."/>
        </authorList>
    </citation>
    <scope>NUCLEOTIDE SEQUENCE [LARGE SCALE GENOMIC DNA]</scope>
    <source>
        <strain evidence="2">Cb09-40</strain>
    </source>
</reference>
<name>A0A2G5I3Z7_CERBT</name>
<evidence type="ECO:0000313" key="1">
    <source>
        <dbReference type="EMBL" id="PIA99536.1"/>
    </source>
</evidence>
<reference evidence="1 3" key="1">
    <citation type="submission" date="2015-10" db="EMBL/GenBank/DDBJ databases">
        <title>The cercosporin biosynthetic gene cluster was horizontally transferred to several fungal lineages and shown to be expanded in Cercospora beticola based on microsynteny with recipient genomes.</title>
        <authorList>
            <person name="De Jonge R."/>
            <person name="Ebert M.K."/>
            <person name="Suttle J.C."/>
            <person name="Jurick Ii W.M."/>
            <person name="Secor G.A."/>
            <person name="Thomma B.P."/>
            <person name="Van De Peer Y."/>
            <person name="Bolton M.D."/>
        </authorList>
    </citation>
    <scope>NUCLEOTIDE SEQUENCE [LARGE SCALE GENOMIC DNA]</scope>
    <source>
        <strain evidence="1 3">09-40</strain>
    </source>
</reference>
<evidence type="ECO:0000313" key="2">
    <source>
        <dbReference type="EMBL" id="WPA99421.1"/>
    </source>
</evidence>
<dbReference type="Proteomes" id="UP001302367">
    <property type="component" value="Chromosome 3"/>
</dbReference>
<accession>A0A2G5I3Z7</accession>
<dbReference type="EMBL" id="LKMD01000101">
    <property type="protein sequence ID" value="PIA99536.1"/>
    <property type="molecule type" value="Genomic_DNA"/>
</dbReference>
<dbReference type="AlphaFoldDB" id="A0A2G5I3Z7"/>
<evidence type="ECO:0000313" key="3">
    <source>
        <dbReference type="Proteomes" id="UP000230605"/>
    </source>
</evidence>
<gene>
    <name evidence="1" type="ORF">CB0940_02299</name>
    <name evidence="2" type="ORF">RHO25_004038</name>
</gene>
<protein>
    <submittedName>
        <fullName evidence="1">Uncharacterized protein</fullName>
    </submittedName>
</protein>
<dbReference type="Proteomes" id="UP000230605">
    <property type="component" value="Chromosome 3"/>
</dbReference>
<evidence type="ECO:0000313" key="4">
    <source>
        <dbReference type="Proteomes" id="UP001302367"/>
    </source>
</evidence>
<organism evidence="1 3">
    <name type="scientific">Cercospora beticola</name>
    <name type="common">Sugarbeet leaf spot fungus</name>
    <dbReference type="NCBI Taxonomy" id="122368"/>
    <lineage>
        <taxon>Eukaryota</taxon>
        <taxon>Fungi</taxon>
        <taxon>Dikarya</taxon>
        <taxon>Ascomycota</taxon>
        <taxon>Pezizomycotina</taxon>
        <taxon>Dothideomycetes</taxon>
        <taxon>Dothideomycetidae</taxon>
        <taxon>Mycosphaerellales</taxon>
        <taxon>Mycosphaerellaceae</taxon>
        <taxon>Cercospora</taxon>
    </lineage>
</organism>
<proteinExistence type="predicted"/>
<dbReference type="EMBL" id="CP134186">
    <property type="protein sequence ID" value="WPA99421.1"/>
    <property type="molecule type" value="Genomic_DNA"/>
</dbReference>